<dbReference type="GO" id="GO:0003700">
    <property type="term" value="F:DNA-binding transcription factor activity"/>
    <property type="evidence" value="ECO:0007669"/>
    <property type="project" value="InterPro"/>
</dbReference>
<gene>
    <name evidence="7" type="ORF">AW171_hschr74456</name>
</gene>
<keyword evidence="2" id="KW-0238">DNA-binding</keyword>
<feature type="region of interest" description="Disordered" evidence="5">
    <location>
        <begin position="357"/>
        <end position="403"/>
    </location>
</feature>
<sequence>MQPKTFILQLHYMLSDSLLSPWIRWSQDDHIFCLKPYDPEFSGRVLKKNFKHGNVSSFVRQLHMYGFHKLQNGPAINAQVGAAAGHSIENQPPTHIIKSNKESMVWYFTHPSGYFYKNASQADLARIQRTSNGVGKDGKRKNGLSPVCVSILDANARSNTSPVNAAAPVRQLDTMHRYPSIPQAFPPASDSFLQAPVVQEQQQSQSTYSHPNIPKHNSSSSLDLLSHQPQHQQPLSMAAAPLGSQVRHCYLTPGINTALRSPLIGVHQQQQHQQAPPIVSNQGIYLPPTTSASEYVQYESNLQLLQRSMLTIVDILQLSPTRQDSANNLQNLNHLKTEILSMDNRWNSLRFHPVCGSSNHSSLSSETSNSINQSAHQPATATSIASMPGQPATEPRISKTSNNMNPNLIHIATENASNNLSSNGAIPQYPNFQPHHQQHKTKVPLSVFPPIQQQAQYPMYLHPQHHTHHLRTQSQG</sequence>
<dbReference type="EMBL" id="CP014247">
    <property type="protein sequence ID" value="AMD22419.1"/>
    <property type="molecule type" value="Genomic_DNA"/>
</dbReference>
<feature type="compositionally biased region" description="Low complexity" evidence="5">
    <location>
        <begin position="197"/>
        <end position="206"/>
    </location>
</feature>
<comment type="subcellular location">
    <subcellularLocation>
        <location evidence="1">Nucleus</location>
    </subcellularLocation>
</comment>
<dbReference type="InterPro" id="IPR036390">
    <property type="entry name" value="WH_DNA-bd_sf"/>
</dbReference>
<dbReference type="Proteomes" id="UP000243052">
    <property type="component" value="Chromosome vii"/>
</dbReference>
<evidence type="ECO:0000256" key="2">
    <source>
        <dbReference type="ARBA" id="ARBA00023125"/>
    </source>
</evidence>
<dbReference type="GO" id="GO:0005634">
    <property type="term" value="C:nucleus"/>
    <property type="evidence" value="ECO:0007669"/>
    <property type="project" value="UniProtKB-SubCell"/>
</dbReference>
<feature type="region of interest" description="Disordered" evidence="5">
    <location>
        <begin position="196"/>
        <end position="235"/>
    </location>
</feature>
<dbReference type="GeneID" id="28725771"/>
<accession>A0A0X8HVY1</accession>
<dbReference type="Pfam" id="PF00447">
    <property type="entry name" value="HSF_DNA-bind"/>
    <property type="match status" value="1"/>
</dbReference>
<evidence type="ECO:0000313" key="7">
    <source>
        <dbReference type="EMBL" id="AMD22419.1"/>
    </source>
</evidence>
<dbReference type="OrthoDB" id="60033at2759"/>
<dbReference type="Gene3D" id="1.10.10.10">
    <property type="entry name" value="Winged helix-like DNA-binding domain superfamily/Winged helix DNA-binding domain"/>
    <property type="match status" value="1"/>
</dbReference>
<reference evidence="7 8" key="1">
    <citation type="submission" date="2016-01" db="EMBL/GenBank/DDBJ databases">
        <title>Genome sequence of the yeast Holleya sinecauda.</title>
        <authorList>
            <person name="Dietrich F.S."/>
        </authorList>
    </citation>
    <scope>NUCLEOTIDE SEQUENCE [LARGE SCALE GENOMIC DNA]</scope>
    <source>
        <strain evidence="7 8">ATCC 58844</strain>
    </source>
</reference>
<organism evidence="7 8">
    <name type="scientific">Eremothecium sinecaudum</name>
    <dbReference type="NCBI Taxonomy" id="45286"/>
    <lineage>
        <taxon>Eukaryota</taxon>
        <taxon>Fungi</taxon>
        <taxon>Dikarya</taxon>
        <taxon>Ascomycota</taxon>
        <taxon>Saccharomycotina</taxon>
        <taxon>Saccharomycetes</taxon>
        <taxon>Saccharomycetales</taxon>
        <taxon>Saccharomycetaceae</taxon>
        <taxon>Eremothecium</taxon>
    </lineage>
</organism>
<dbReference type="STRING" id="45286.A0A0X8HVY1"/>
<dbReference type="InterPro" id="IPR036388">
    <property type="entry name" value="WH-like_DNA-bd_sf"/>
</dbReference>
<evidence type="ECO:0000256" key="4">
    <source>
        <dbReference type="RuleBase" id="RU004020"/>
    </source>
</evidence>
<dbReference type="PRINTS" id="PR00056">
    <property type="entry name" value="HSFDOMAIN"/>
</dbReference>
<name>A0A0X8HVY1_9SACH</name>
<dbReference type="PANTHER" id="PTHR10015:SF409">
    <property type="entry name" value="PROTEIN MGA1"/>
    <property type="match status" value="1"/>
</dbReference>
<dbReference type="PROSITE" id="PS00434">
    <property type="entry name" value="HSF_DOMAIN"/>
    <property type="match status" value="1"/>
</dbReference>
<dbReference type="GO" id="GO:0043565">
    <property type="term" value="F:sequence-specific DNA binding"/>
    <property type="evidence" value="ECO:0007669"/>
    <property type="project" value="InterPro"/>
</dbReference>
<feature type="compositionally biased region" description="Low complexity" evidence="5">
    <location>
        <begin position="357"/>
        <end position="374"/>
    </location>
</feature>
<dbReference type="RefSeq" id="XP_017989415.1">
    <property type="nucleotide sequence ID" value="XM_018133926.1"/>
</dbReference>
<evidence type="ECO:0000256" key="5">
    <source>
        <dbReference type="SAM" id="MobiDB-lite"/>
    </source>
</evidence>
<evidence type="ECO:0000259" key="6">
    <source>
        <dbReference type="PROSITE" id="PS00434"/>
    </source>
</evidence>
<feature type="compositionally biased region" description="Low complexity" evidence="5">
    <location>
        <begin position="218"/>
        <end position="235"/>
    </location>
</feature>
<proteinExistence type="inferred from homology"/>
<protein>
    <submittedName>
        <fullName evidence="7">HGR080Wp</fullName>
    </submittedName>
</protein>
<keyword evidence="3" id="KW-0539">Nucleus</keyword>
<dbReference type="PANTHER" id="PTHR10015">
    <property type="entry name" value="HEAT SHOCK TRANSCRIPTION FACTOR"/>
    <property type="match status" value="1"/>
</dbReference>
<comment type="similarity">
    <text evidence="4">Belongs to the HSF family.</text>
</comment>
<dbReference type="SUPFAM" id="SSF46785">
    <property type="entry name" value="Winged helix' DNA-binding domain"/>
    <property type="match status" value="1"/>
</dbReference>
<keyword evidence="8" id="KW-1185">Reference proteome</keyword>
<evidence type="ECO:0000313" key="8">
    <source>
        <dbReference type="Proteomes" id="UP000243052"/>
    </source>
</evidence>
<evidence type="ECO:0000256" key="1">
    <source>
        <dbReference type="ARBA" id="ARBA00004123"/>
    </source>
</evidence>
<dbReference type="SMART" id="SM00415">
    <property type="entry name" value="HSF"/>
    <property type="match status" value="1"/>
</dbReference>
<dbReference type="InterPro" id="IPR000232">
    <property type="entry name" value="HSF_DNA-bd"/>
</dbReference>
<evidence type="ECO:0000256" key="3">
    <source>
        <dbReference type="ARBA" id="ARBA00023242"/>
    </source>
</evidence>
<feature type="compositionally biased region" description="Polar residues" evidence="5">
    <location>
        <begin position="375"/>
        <end position="385"/>
    </location>
</feature>
<feature type="domain" description="HSF-type DNA-binding" evidence="6">
    <location>
        <begin position="46"/>
        <end position="70"/>
    </location>
</feature>
<dbReference type="AlphaFoldDB" id="A0A0X8HVY1"/>